<keyword evidence="2" id="KW-0847">Vitamin C</keyword>
<protein>
    <recommendedName>
        <fullName evidence="4">Non-haem dioxygenase N-terminal domain-containing protein</fullName>
    </recommendedName>
</protein>
<keyword evidence="6" id="KW-1185">Reference proteome</keyword>
<feature type="domain" description="Non-haem dioxygenase N-terminal" evidence="4">
    <location>
        <begin position="28"/>
        <end position="97"/>
    </location>
</feature>
<organism evidence="5 6">
    <name type="scientific">Solanum commersonii</name>
    <name type="common">Commerson's wild potato</name>
    <name type="synonym">Commerson's nightshade</name>
    <dbReference type="NCBI Taxonomy" id="4109"/>
    <lineage>
        <taxon>Eukaryota</taxon>
        <taxon>Viridiplantae</taxon>
        <taxon>Streptophyta</taxon>
        <taxon>Embryophyta</taxon>
        <taxon>Tracheophyta</taxon>
        <taxon>Spermatophyta</taxon>
        <taxon>Magnoliopsida</taxon>
        <taxon>eudicotyledons</taxon>
        <taxon>Gunneridae</taxon>
        <taxon>Pentapetalae</taxon>
        <taxon>asterids</taxon>
        <taxon>lamiids</taxon>
        <taxon>Solanales</taxon>
        <taxon>Solanaceae</taxon>
        <taxon>Solanoideae</taxon>
        <taxon>Solaneae</taxon>
        <taxon>Solanum</taxon>
    </lineage>
</organism>
<dbReference type="Proteomes" id="UP000824120">
    <property type="component" value="Chromosome 9"/>
</dbReference>
<accession>A0A9J5XD60</accession>
<dbReference type="GO" id="GO:0016706">
    <property type="term" value="F:2-oxoglutarate-dependent dioxygenase activity"/>
    <property type="evidence" value="ECO:0007669"/>
    <property type="project" value="UniProtKB-ARBA"/>
</dbReference>
<evidence type="ECO:0000256" key="3">
    <source>
        <dbReference type="ARBA" id="ARBA00023004"/>
    </source>
</evidence>
<keyword evidence="1" id="KW-0479">Metal-binding</keyword>
<dbReference type="AlphaFoldDB" id="A0A9J5XD60"/>
<evidence type="ECO:0000313" key="5">
    <source>
        <dbReference type="EMBL" id="KAG5585148.1"/>
    </source>
</evidence>
<gene>
    <name evidence="5" type="ORF">H5410_045582</name>
</gene>
<dbReference type="InterPro" id="IPR027443">
    <property type="entry name" value="IPNS-like_sf"/>
</dbReference>
<dbReference type="OrthoDB" id="1926668at2759"/>
<evidence type="ECO:0000256" key="1">
    <source>
        <dbReference type="ARBA" id="ARBA00022723"/>
    </source>
</evidence>
<dbReference type="EMBL" id="JACXVP010000009">
    <property type="protein sequence ID" value="KAG5585148.1"/>
    <property type="molecule type" value="Genomic_DNA"/>
</dbReference>
<keyword evidence="3" id="KW-0408">Iron</keyword>
<dbReference type="InterPro" id="IPR026992">
    <property type="entry name" value="DIOX_N"/>
</dbReference>
<dbReference type="SUPFAM" id="SSF51197">
    <property type="entry name" value="Clavaminate synthase-like"/>
    <property type="match status" value="1"/>
</dbReference>
<evidence type="ECO:0000259" key="4">
    <source>
        <dbReference type="Pfam" id="PF14226"/>
    </source>
</evidence>
<name>A0A9J5XD60_SOLCO</name>
<comment type="caution">
    <text evidence="5">The sequence shown here is derived from an EMBL/GenBank/DDBJ whole genome shotgun (WGS) entry which is preliminary data.</text>
</comment>
<evidence type="ECO:0000313" key="6">
    <source>
        <dbReference type="Proteomes" id="UP000824120"/>
    </source>
</evidence>
<dbReference type="GO" id="GO:0031418">
    <property type="term" value="F:L-ascorbic acid binding"/>
    <property type="evidence" value="ECO:0007669"/>
    <property type="project" value="UniProtKB-KW"/>
</dbReference>
<evidence type="ECO:0000256" key="2">
    <source>
        <dbReference type="ARBA" id="ARBA00022896"/>
    </source>
</evidence>
<reference evidence="5 6" key="1">
    <citation type="submission" date="2020-09" db="EMBL/GenBank/DDBJ databases">
        <title>De no assembly of potato wild relative species, Solanum commersonii.</title>
        <authorList>
            <person name="Cho K."/>
        </authorList>
    </citation>
    <scope>NUCLEOTIDE SEQUENCE [LARGE SCALE GENOMIC DNA]</scope>
    <source>
        <strain evidence="5">LZ3.2</strain>
        <tissue evidence="5">Leaf</tissue>
    </source>
</reference>
<dbReference type="Gene3D" id="2.60.120.330">
    <property type="entry name" value="B-lactam Antibiotic, Isopenicillin N Synthase, Chain"/>
    <property type="match status" value="1"/>
</dbReference>
<proteinExistence type="predicted"/>
<sequence length="134" mass="15202">MKNESNIPTQYIWPDDEKPCVVAQELHIPLIDLRGFFSTDPAATQQASRLVGEACRSHDFFLVVNHGVDSNLISKAHHYMDTFFDMPLSENQKAQREIGDIVAMPTALLEGFLQSYLGKRHSLYDTLLNKTHLT</sequence>
<dbReference type="GO" id="GO:0046872">
    <property type="term" value="F:metal ion binding"/>
    <property type="evidence" value="ECO:0007669"/>
    <property type="project" value="UniProtKB-KW"/>
</dbReference>
<dbReference type="Pfam" id="PF14226">
    <property type="entry name" value="DIOX_N"/>
    <property type="match status" value="1"/>
</dbReference>